<name>A0A8J8SI07_9FIRM</name>
<dbReference type="SUPFAM" id="SSF52980">
    <property type="entry name" value="Restriction endonuclease-like"/>
    <property type="match status" value="1"/>
</dbReference>
<sequence>MGNKEDAIMVVCATLNQVVNYIGLEHYMDRYTIKQIYMITEMASETSQNKVYKFDHATWNKNFKNEVKKIHKGTIEKIGINQSNSIESVIDSIERELQDVDEHTTILWNMTGGQRHVIFACEKYIENRLGVLHHATIEGQNDRNHKNIEHKQCGRTHIRFYLEGNYTRLYENNNYMKWESRPYQSALTLEQVLGLAGFKTRENNPRKNILLEEGWNDAGLPSIDMIQALVKDYIKPQNKQLRQELIQSLRKDKSKVASNINDLKLFEYKDDVNQRQKKKNFGHLLEYMTLYCIYEYIMANNIAHFVDLRHSLNVNRYGSNEKTNNRNDYCEFDIILMTKSRKLFIFECKAGSMPSSTGKGRQMTVYATSGVYGTPILVTPLLSQETDMLDVSSSTKNELDKDTYKYVAETTRAAKRIGLDIWFLDKIEENMDELIKDIGKGDES</sequence>
<proteinExistence type="predicted"/>
<keyword evidence="2" id="KW-1185">Reference proteome</keyword>
<accession>A0A8J8SI07</accession>
<dbReference type="KEGG" id="vpy:HZI73_17515"/>
<reference evidence="1" key="1">
    <citation type="submission" date="2020-07" db="EMBL/GenBank/DDBJ databases">
        <title>Vallitalea pronyensis genome.</title>
        <authorList>
            <person name="Postec A."/>
        </authorList>
    </citation>
    <scope>NUCLEOTIDE SEQUENCE</scope>
    <source>
        <strain evidence="1">FatNI3</strain>
    </source>
</reference>
<dbReference type="RefSeq" id="WP_212694673.1">
    <property type="nucleotide sequence ID" value="NZ_CP058649.1"/>
</dbReference>
<dbReference type="GO" id="GO:0003676">
    <property type="term" value="F:nucleic acid binding"/>
    <property type="evidence" value="ECO:0007669"/>
    <property type="project" value="InterPro"/>
</dbReference>
<dbReference type="Gene3D" id="3.40.1350.10">
    <property type="match status" value="1"/>
</dbReference>
<evidence type="ECO:0000313" key="2">
    <source>
        <dbReference type="Proteomes" id="UP000683246"/>
    </source>
</evidence>
<dbReference type="InterPro" id="IPR011335">
    <property type="entry name" value="Restrct_endonuc-II-like"/>
</dbReference>
<evidence type="ECO:0000313" key="1">
    <source>
        <dbReference type="EMBL" id="QUI23983.1"/>
    </source>
</evidence>
<dbReference type="AlphaFoldDB" id="A0A8J8SI07"/>
<organism evidence="1 2">
    <name type="scientific">Vallitalea pronyensis</name>
    <dbReference type="NCBI Taxonomy" id="1348613"/>
    <lineage>
        <taxon>Bacteria</taxon>
        <taxon>Bacillati</taxon>
        <taxon>Bacillota</taxon>
        <taxon>Clostridia</taxon>
        <taxon>Lachnospirales</taxon>
        <taxon>Vallitaleaceae</taxon>
        <taxon>Vallitalea</taxon>
    </lineage>
</organism>
<protein>
    <submittedName>
        <fullName evidence="1">Uncharacterized protein</fullName>
    </submittedName>
</protein>
<dbReference type="InterPro" id="IPR011856">
    <property type="entry name" value="tRNA_endonuc-like_dom_sf"/>
</dbReference>
<dbReference type="EMBL" id="CP058649">
    <property type="protein sequence ID" value="QUI23983.1"/>
    <property type="molecule type" value="Genomic_DNA"/>
</dbReference>
<gene>
    <name evidence="1" type="ORF">HZI73_17515</name>
</gene>
<dbReference type="Proteomes" id="UP000683246">
    <property type="component" value="Chromosome"/>
</dbReference>